<keyword evidence="8" id="KW-0868">Chloride</keyword>
<dbReference type="Pfam" id="PF00654">
    <property type="entry name" value="Voltage_CLC"/>
    <property type="match status" value="1"/>
</dbReference>
<feature type="domain" description="CBS" evidence="11">
    <location>
        <begin position="461"/>
        <end position="518"/>
    </location>
</feature>
<dbReference type="SUPFAM" id="SSF81340">
    <property type="entry name" value="Clc chloride channel"/>
    <property type="match status" value="1"/>
</dbReference>
<dbReference type="PANTHER" id="PTHR43427">
    <property type="entry name" value="CHLORIDE CHANNEL PROTEIN CLC-E"/>
    <property type="match status" value="1"/>
</dbReference>
<evidence type="ECO:0000256" key="9">
    <source>
        <dbReference type="ARBA" id="ARBA00023303"/>
    </source>
</evidence>
<dbReference type="Pfam" id="PF00571">
    <property type="entry name" value="CBS"/>
    <property type="match status" value="2"/>
</dbReference>
<keyword evidence="3 10" id="KW-0812">Transmembrane</keyword>
<reference evidence="12" key="1">
    <citation type="submission" date="2018-05" db="EMBL/GenBank/DDBJ databases">
        <authorList>
            <person name="Lanie J.A."/>
            <person name="Ng W.-L."/>
            <person name="Kazmierczak K.M."/>
            <person name="Andrzejewski T.M."/>
            <person name="Davidsen T.M."/>
            <person name="Wayne K.J."/>
            <person name="Tettelin H."/>
            <person name="Glass J.I."/>
            <person name="Rusch D."/>
            <person name="Podicherti R."/>
            <person name="Tsui H.-C.T."/>
            <person name="Winkler M.E."/>
        </authorList>
    </citation>
    <scope>NUCLEOTIDE SEQUENCE</scope>
</reference>
<feature type="transmembrane region" description="Helical" evidence="10">
    <location>
        <begin position="15"/>
        <end position="37"/>
    </location>
</feature>
<dbReference type="PROSITE" id="PS51371">
    <property type="entry name" value="CBS"/>
    <property type="match status" value="1"/>
</dbReference>
<proteinExistence type="predicted"/>
<keyword evidence="6 10" id="KW-0472">Membrane</keyword>
<evidence type="ECO:0000256" key="4">
    <source>
        <dbReference type="ARBA" id="ARBA00022989"/>
    </source>
</evidence>
<feature type="transmembrane region" description="Helical" evidence="10">
    <location>
        <begin position="146"/>
        <end position="173"/>
    </location>
</feature>
<comment type="subcellular location">
    <subcellularLocation>
        <location evidence="1">Membrane</location>
        <topology evidence="1">Multi-pass membrane protein</topology>
    </subcellularLocation>
</comment>
<dbReference type="GO" id="GO:0034707">
    <property type="term" value="C:chloride channel complex"/>
    <property type="evidence" value="ECO:0007669"/>
    <property type="project" value="UniProtKB-KW"/>
</dbReference>
<dbReference type="InterPro" id="IPR001807">
    <property type="entry name" value="ClC"/>
</dbReference>
<dbReference type="Gene3D" id="3.10.580.10">
    <property type="entry name" value="CBS-domain"/>
    <property type="match status" value="1"/>
</dbReference>
<evidence type="ECO:0000256" key="1">
    <source>
        <dbReference type="ARBA" id="ARBA00004141"/>
    </source>
</evidence>
<gene>
    <name evidence="12" type="ORF">METZ01_LOCUS43807</name>
</gene>
<evidence type="ECO:0000256" key="10">
    <source>
        <dbReference type="SAM" id="Phobius"/>
    </source>
</evidence>
<feature type="transmembrane region" description="Helical" evidence="10">
    <location>
        <begin position="413"/>
        <end position="432"/>
    </location>
</feature>
<protein>
    <recommendedName>
        <fullName evidence="11">CBS domain-containing protein</fullName>
    </recommendedName>
</protein>
<dbReference type="CDD" id="cd02205">
    <property type="entry name" value="CBS_pair_SF"/>
    <property type="match status" value="1"/>
</dbReference>
<evidence type="ECO:0000256" key="5">
    <source>
        <dbReference type="ARBA" id="ARBA00023065"/>
    </source>
</evidence>
<keyword evidence="5" id="KW-0406">Ion transport</keyword>
<evidence type="ECO:0000256" key="6">
    <source>
        <dbReference type="ARBA" id="ARBA00023136"/>
    </source>
</evidence>
<sequence length="582" mass="61310">VNRLRTIATRGDTPVLAMSIATGALVALLIAGFEYLTDSVLLERLSHRPLWQIALAPAIGLLLATLILRWAGRGLGSATSDEFIRVYHERTPRLPLRDLPAKFLAGVATIGFGGALGLEGPSIYMGSTTGLAVHDRFRRWLRREDVRILLTAGAAAGVAAVFKAPATGVLFALEAPYRDDVTRRALIPSLLAAATSYVTYINIIGPDSVIPFLNDPESRLGLNLIDAPLFTEDGLVWIHRDQLSALFTGVKASDVLGAVLVGILAGLGGRSMAWLVRWAKGISKQTNAVTRLLIGGSLLAVLAVAADALFDAPLTIGPGFRAMEWVVSPDHGLGLIALLFGLRIAATVVTLTAGGVGGLFIPLAVQGVILGSFVGAMVHTDRPGLYPILGLAAFLGAGYRAPISAVMFVAESTGGAFVVPALIAAAVSQLVAGSSSVAEHQHKVRLGHLERRFTLPVTAAMATDVLTVPPDATLSEFVFLHVLGRRERSVAVVDGGTYLGMISLSELSEIDRTEWDDTIVGAVLRSDLPAARPSWTLRDAIGTMGEADVDVLAVADADASFIGVIREDDILKLDEILDETGG</sequence>
<keyword evidence="2" id="KW-0813">Transport</keyword>
<evidence type="ECO:0000256" key="3">
    <source>
        <dbReference type="ARBA" id="ARBA00022692"/>
    </source>
</evidence>
<keyword evidence="7" id="KW-0869">Chloride channel</keyword>
<feature type="transmembrane region" description="Helical" evidence="10">
    <location>
        <begin position="103"/>
        <end position="126"/>
    </location>
</feature>
<feature type="transmembrane region" description="Helical" evidence="10">
    <location>
        <begin position="332"/>
        <end position="352"/>
    </location>
</feature>
<evidence type="ECO:0000256" key="8">
    <source>
        <dbReference type="ARBA" id="ARBA00023214"/>
    </source>
</evidence>
<accession>A0A381RQ24</accession>
<dbReference type="Gene3D" id="1.10.3080.10">
    <property type="entry name" value="Clc chloride channel"/>
    <property type="match status" value="1"/>
</dbReference>
<name>A0A381RQ24_9ZZZZ</name>
<dbReference type="InterPro" id="IPR014743">
    <property type="entry name" value="Cl-channel_core"/>
</dbReference>
<dbReference type="AlphaFoldDB" id="A0A381RQ24"/>
<dbReference type="PRINTS" id="PR00762">
    <property type="entry name" value="CLCHANNEL"/>
</dbReference>
<organism evidence="12">
    <name type="scientific">marine metagenome</name>
    <dbReference type="NCBI Taxonomy" id="408172"/>
    <lineage>
        <taxon>unclassified sequences</taxon>
        <taxon>metagenomes</taxon>
        <taxon>ecological metagenomes</taxon>
    </lineage>
</organism>
<evidence type="ECO:0000259" key="11">
    <source>
        <dbReference type="PROSITE" id="PS51371"/>
    </source>
</evidence>
<dbReference type="SUPFAM" id="SSF54631">
    <property type="entry name" value="CBS-domain pair"/>
    <property type="match status" value="1"/>
</dbReference>
<feature type="transmembrane region" description="Helical" evidence="10">
    <location>
        <begin position="185"/>
        <end position="205"/>
    </location>
</feature>
<feature type="transmembrane region" description="Helical" evidence="10">
    <location>
        <begin position="49"/>
        <end position="68"/>
    </location>
</feature>
<feature type="transmembrane region" description="Helical" evidence="10">
    <location>
        <begin position="288"/>
        <end position="312"/>
    </location>
</feature>
<feature type="transmembrane region" description="Helical" evidence="10">
    <location>
        <begin position="384"/>
        <end position="401"/>
    </location>
</feature>
<feature type="non-terminal residue" evidence="12">
    <location>
        <position position="1"/>
    </location>
</feature>
<feature type="transmembrane region" description="Helical" evidence="10">
    <location>
        <begin position="359"/>
        <end position="378"/>
    </location>
</feature>
<keyword evidence="4 10" id="KW-1133">Transmembrane helix</keyword>
<evidence type="ECO:0000256" key="7">
    <source>
        <dbReference type="ARBA" id="ARBA00023173"/>
    </source>
</evidence>
<keyword evidence="9" id="KW-0407">Ion channel</keyword>
<dbReference type="InterPro" id="IPR000644">
    <property type="entry name" value="CBS_dom"/>
</dbReference>
<dbReference type="GO" id="GO:0005254">
    <property type="term" value="F:chloride channel activity"/>
    <property type="evidence" value="ECO:0007669"/>
    <property type="project" value="UniProtKB-KW"/>
</dbReference>
<dbReference type="PANTHER" id="PTHR43427:SF6">
    <property type="entry name" value="CHLORIDE CHANNEL PROTEIN CLC-E"/>
    <property type="match status" value="1"/>
</dbReference>
<dbReference type="CDD" id="cd00400">
    <property type="entry name" value="Voltage_gated_ClC"/>
    <property type="match status" value="1"/>
</dbReference>
<evidence type="ECO:0000256" key="2">
    <source>
        <dbReference type="ARBA" id="ARBA00022448"/>
    </source>
</evidence>
<dbReference type="InterPro" id="IPR050368">
    <property type="entry name" value="ClC-type_chloride_channel"/>
</dbReference>
<dbReference type="InterPro" id="IPR046342">
    <property type="entry name" value="CBS_dom_sf"/>
</dbReference>
<evidence type="ECO:0000313" key="12">
    <source>
        <dbReference type="EMBL" id="SUZ90953.1"/>
    </source>
</evidence>
<dbReference type="EMBL" id="UINC01001936">
    <property type="protein sequence ID" value="SUZ90953.1"/>
    <property type="molecule type" value="Genomic_DNA"/>
</dbReference>
<feature type="transmembrane region" description="Helical" evidence="10">
    <location>
        <begin position="255"/>
        <end position="276"/>
    </location>
</feature>